<proteinExistence type="predicted"/>
<reference evidence="1 2" key="1">
    <citation type="submission" date="2024-09" db="EMBL/GenBank/DDBJ databases">
        <authorList>
            <person name="Sun Q."/>
            <person name="Mori K."/>
        </authorList>
    </citation>
    <scope>NUCLEOTIDE SEQUENCE [LARGE SCALE GENOMIC DNA]</scope>
    <source>
        <strain evidence="1 2">NCAIM B.02481</strain>
    </source>
</reference>
<sequence>MKIVFLISSVGHGKGGHFHDLNTIANELGINNDVFIINLGYRKSDVFDSRNYNTFFVKFNGYNFFKALGSIKSLTKKINPDAINAFDLESFAFSRLISLKFNQQNYLTKCGGPNPKRYFPQADNLVLVSDENLDYFRQRDRYKNTEVILIPDRVAKVNLDYTRINDFKAKHNLTKHTILRINRIGKHYHKTMIQSVNLLKWLANKGLDVKLVILGTIQNEEILNSVLEHIRLNNLENKVIVETSDVFTHNASELVDIGDAIIGTGRNFMEASSLNKLVFVPYNEGEYPLLVNNSNFNEILASNFSPRTKVKDFNSEINLNNIFQAFTDQDSQNSIKWFEQYFDVANGALKYEKLYQNNFNKKPVKLIDTLTNILYAIKTFVLK</sequence>
<comment type="caution">
    <text evidence="1">The sequence shown here is derived from an EMBL/GenBank/DDBJ whole genome shotgun (WGS) entry which is preliminary data.</text>
</comment>
<evidence type="ECO:0000313" key="1">
    <source>
        <dbReference type="EMBL" id="MFC0604076.1"/>
    </source>
</evidence>
<dbReference type="RefSeq" id="WP_386061065.1">
    <property type="nucleotide sequence ID" value="NZ_JBHLTQ010000002.1"/>
</dbReference>
<gene>
    <name evidence="1" type="ORF">ACFFGA_05890</name>
</gene>
<keyword evidence="2" id="KW-1185">Reference proteome</keyword>
<protein>
    <submittedName>
        <fullName evidence="1">Uncharacterized protein</fullName>
    </submittedName>
</protein>
<organism evidence="1 2">
    <name type="scientific">Winogradskyella pulchriflava</name>
    <dbReference type="NCBI Taxonomy" id="1110688"/>
    <lineage>
        <taxon>Bacteria</taxon>
        <taxon>Pseudomonadati</taxon>
        <taxon>Bacteroidota</taxon>
        <taxon>Flavobacteriia</taxon>
        <taxon>Flavobacteriales</taxon>
        <taxon>Flavobacteriaceae</taxon>
        <taxon>Winogradskyella</taxon>
    </lineage>
</organism>
<accession>A0ABV6Q9J0</accession>
<dbReference type="SUPFAM" id="SSF53756">
    <property type="entry name" value="UDP-Glycosyltransferase/glycogen phosphorylase"/>
    <property type="match status" value="1"/>
</dbReference>
<dbReference type="Proteomes" id="UP001589832">
    <property type="component" value="Unassembled WGS sequence"/>
</dbReference>
<dbReference type="EMBL" id="JBHLTQ010000002">
    <property type="protein sequence ID" value="MFC0604076.1"/>
    <property type="molecule type" value="Genomic_DNA"/>
</dbReference>
<evidence type="ECO:0000313" key="2">
    <source>
        <dbReference type="Proteomes" id="UP001589832"/>
    </source>
</evidence>
<name>A0ABV6Q9J0_9FLAO</name>